<evidence type="ECO:0000313" key="2">
    <source>
        <dbReference type="Proteomes" id="UP000061382"/>
    </source>
</evidence>
<dbReference type="STRING" id="512763.DC20_08110"/>
<name>A0A0P0C1Z9_9BACT</name>
<accession>A0A0P0C1Z9</accession>
<dbReference type="AlphaFoldDB" id="A0A0P0C1Z9"/>
<sequence>MPQWLVLSKTKCKLESESNRAPLVSRSKTSCYKRKWVEAREDTRGAAVLYAFCLKKNSST</sequence>
<protein>
    <submittedName>
        <fullName evidence="1">Uncharacterized protein</fullName>
    </submittedName>
</protein>
<gene>
    <name evidence="1" type="ORF">DC20_08110</name>
</gene>
<evidence type="ECO:0000313" key="1">
    <source>
        <dbReference type="EMBL" id="ALI98949.1"/>
    </source>
</evidence>
<keyword evidence="2" id="KW-1185">Reference proteome</keyword>
<dbReference type="EMBL" id="CP012643">
    <property type="protein sequence ID" value="ALI98949.1"/>
    <property type="molecule type" value="Genomic_DNA"/>
</dbReference>
<dbReference type="KEGG" id="rti:DC20_08110"/>
<organism evidence="1 2">
    <name type="scientific">Rufibacter tibetensis</name>
    <dbReference type="NCBI Taxonomy" id="512763"/>
    <lineage>
        <taxon>Bacteria</taxon>
        <taxon>Pseudomonadati</taxon>
        <taxon>Bacteroidota</taxon>
        <taxon>Cytophagia</taxon>
        <taxon>Cytophagales</taxon>
        <taxon>Hymenobacteraceae</taxon>
        <taxon>Rufibacter</taxon>
    </lineage>
</organism>
<proteinExistence type="predicted"/>
<dbReference type="Proteomes" id="UP000061382">
    <property type="component" value="Chromosome"/>
</dbReference>
<reference evidence="1 2" key="1">
    <citation type="submission" date="2015-08" db="EMBL/GenBank/DDBJ databases">
        <title>Complete genome sequence of Rufibacter tibetensis strain 1351t, a radiation-resistant bacterium from tibet plateau.</title>
        <authorList>
            <person name="Dai J."/>
        </authorList>
    </citation>
    <scope>NUCLEOTIDE SEQUENCE [LARGE SCALE GENOMIC DNA]</scope>
    <source>
        <strain evidence="1 2">1351</strain>
    </source>
</reference>
<dbReference type="PATRIC" id="fig|512763.3.peg.1784"/>